<name>A0A2G5B4T6_COERN</name>
<evidence type="ECO:0000313" key="2">
    <source>
        <dbReference type="EMBL" id="PIA13727.1"/>
    </source>
</evidence>
<evidence type="ECO:0000313" key="3">
    <source>
        <dbReference type="Proteomes" id="UP000242474"/>
    </source>
</evidence>
<dbReference type="AlphaFoldDB" id="A0A2G5B4T6"/>
<organism evidence="2 3">
    <name type="scientific">Coemansia reversa (strain ATCC 12441 / NRRL 1564)</name>
    <dbReference type="NCBI Taxonomy" id="763665"/>
    <lineage>
        <taxon>Eukaryota</taxon>
        <taxon>Fungi</taxon>
        <taxon>Fungi incertae sedis</taxon>
        <taxon>Zoopagomycota</taxon>
        <taxon>Kickxellomycotina</taxon>
        <taxon>Kickxellomycetes</taxon>
        <taxon>Kickxellales</taxon>
        <taxon>Kickxellaceae</taxon>
        <taxon>Coemansia</taxon>
    </lineage>
</organism>
<proteinExistence type="predicted"/>
<protein>
    <submittedName>
        <fullName evidence="2">Uncharacterized protein</fullName>
    </submittedName>
</protein>
<accession>A0A2G5B4T6</accession>
<sequence>MTTPSSSVNTPGRQHWQRESVEELLEWLSYGDNVNKYFHRLPYITIGQHYTTLYNDIAQAKPRLATFRPQLIWKMAQKLLSVYNRLYLLKNLGNTLDREVKISARIYIPWETLEAAFKEYNIPVSPQTTFADDTAQSQDLESDFETSIITDVVIPSLISATTTSPFRMSHYADHQQRCRTILYGLLFKLMEHDISRTKAAEPRFEVEKHRRELKKIRREFEQCTRELEEDRREEEKRRREEKERRKKELHELKVAKARLELRLLENSLLQNNTPQLNNIPGQAVNNP</sequence>
<dbReference type="OrthoDB" id="10481553at2759"/>
<evidence type="ECO:0000256" key="1">
    <source>
        <dbReference type="SAM" id="MobiDB-lite"/>
    </source>
</evidence>
<keyword evidence="3" id="KW-1185">Reference proteome</keyword>
<gene>
    <name evidence="2" type="ORF">COEREDRAFT_11131</name>
</gene>
<reference evidence="2 3" key="1">
    <citation type="journal article" date="2015" name="Genome Biol. Evol.">
        <title>Phylogenomic analyses indicate that early fungi evolved digesting cell walls of algal ancestors of land plants.</title>
        <authorList>
            <person name="Chang Y."/>
            <person name="Wang S."/>
            <person name="Sekimoto S."/>
            <person name="Aerts A.L."/>
            <person name="Choi C."/>
            <person name="Clum A."/>
            <person name="LaButti K.M."/>
            <person name="Lindquist E.A."/>
            <person name="Yee Ngan C."/>
            <person name="Ohm R.A."/>
            <person name="Salamov A.A."/>
            <person name="Grigoriev I.V."/>
            <person name="Spatafora J.W."/>
            <person name="Berbee M.L."/>
        </authorList>
    </citation>
    <scope>NUCLEOTIDE SEQUENCE [LARGE SCALE GENOMIC DNA]</scope>
    <source>
        <strain evidence="2 3">NRRL 1564</strain>
    </source>
</reference>
<dbReference type="EMBL" id="KZ303528">
    <property type="protein sequence ID" value="PIA13727.1"/>
    <property type="molecule type" value="Genomic_DNA"/>
</dbReference>
<feature type="region of interest" description="Disordered" evidence="1">
    <location>
        <begin position="225"/>
        <end position="249"/>
    </location>
</feature>
<dbReference type="Proteomes" id="UP000242474">
    <property type="component" value="Unassembled WGS sequence"/>
</dbReference>